<gene>
    <name evidence="2" type="ORF">A2954_03845</name>
</gene>
<comment type="caution">
    <text evidence="2">The sequence shown here is derived from an EMBL/GenBank/DDBJ whole genome shotgun (WGS) entry which is preliminary data.</text>
</comment>
<keyword evidence="1" id="KW-0472">Membrane</keyword>
<dbReference type="EMBL" id="MGAG01000009">
    <property type="protein sequence ID" value="OGK41819.1"/>
    <property type="molecule type" value="Genomic_DNA"/>
</dbReference>
<name>A0A1F7IEM2_9BACT</name>
<evidence type="ECO:0000256" key="1">
    <source>
        <dbReference type="SAM" id="Phobius"/>
    </source>
</evidence>
<organism evidence="2 3">
    <name type="scientific">Candidatus Roizmanbacteria bacterium RIFCSPLOWO2_01_FULL_37_12</name>
    <dbReference type="NCBI Taxonomy" id="1802056"/>
    <lineage>
        <taxon>Bacteria</taxon>
        <taxon>Candidatus Roizmaniibacteriota</taxon>
    </lineage>
</organism>
<evidence type="ECO:0000313" key="3">
    <source>
        <dbReference type="Proteomes" id="UP000177698"/>
    </source>
</evidence>
<feature type="transmembrane region" description="Helical" evidence="1">
    <location>
        <begin position="48"/>
        <end position="69"/>
    </location>
</feature>
<proteinExistence type="predicted"/>
<accession>A0A1F7IEM2</accession>
<sequence>MELFKAYIESETQLSWGNGIYNLGRLALAGLSIYHLNQGENNLALGELTIIGISVFARMGVFAYEYYFINKKNLKK</sequence>
<evidence type="ECO:0000313" key="2">
    <source>
        <dbReference type="EMBL" id="OGK41819.1"/>
    </source>
</evidence>
<keyword evidence="1" id="KW-0812">Transmembrane</keyword>
<dbReference type="STRING" id="1802056.A2954_03845"/>
<reference evidence="2 3" key="1">
    <citation type="journal article" date="2016" name="Nat. Commun.">
        <title>Thousands of microbial genomes shed light on interconnected biogeochemical processes in an aquifer system.</title>
        <authorList>
            <person name="Anantharaman K."/>
            <person name="Brown C.T."/>
            <person name="Hug L.A."/>
            <person name="Sharon I."/>
            <person name="Castelle C.J."/>
            <person name="Probst A.J."/>
            <person name="Thomas B.C."/>
            <person name="Singh A."/>
            <person name="Wilkins M.J."/>
            <person name="Karaoz U."/>
            <person name="Brodie E.L."/>
            <person name="Williams K.H."/>
            <person name="Hubbard S.S."/>
            <person name="Banfield J.F."/>
        </authorList>
    </citation>
    <scope>NUCLEOTIDE SEQUENCE [LARGE SCALE GENOMIC DNA]</scope>
</reference>
<dbReference type="AlphaFoldDB" id="A0A1F7IEM2"/>
<keyword evidence="1" id="KW-1133">Transmembrane helix</keyword>
<protein>
    <submittedName>
        <fullName evidence="2">Uncharacterized protein</fullName>
    </submittedName>
</protein>
<dbReference type="Proteomes" id="UP000177698">
    <property type="component" value="Unassembled WGS sequence"/>
</dbReference>